<keyword evidence="8" id="KW-1208">Phospholipid metabolism</keyword>
<evidence type="ECO:0000256" key="3">
    <source>
        <dbReference type="ARBA" id="ARBA00022692"/>
    </source>
</evidence>
<keyword evidence="7" id="KW-0594">Phospholipid biosynthesis</keyword>
<dbReference type="Gene3D" id="1.20.120.1760">
    <property type="match status" value="1"/>
</dbReference>
<evidence type="ECO:0000256" key="5">
    <source>
        <dbReference type="ARBA" id="ARBA00023098"/>
    </source>
</evidence>
<dbReference type="InterPro" id="IPR000462">
    <property type="entry name" value="CDP-OH_P_trans"/>
</dbReference>
<evidence type="ECO:0000256" key="7">
    <source>
        <dbReference type="ARBA" id="ARBA00023209"/>
    </source>
</evidence>
<keyword evidence="2" id="KW-0444">Lipid biosynthesis</keyword>
<feature type="transmembrane region" description="Helical" evidence="9">
    <location>
        <begin position="154"/>
        <end position="174"/>
    </location>
</feature>
<sequence length="180" mass="20389">MNLRHIPNLISILRMILVVPVVLLMLEHQFEWALGLFIIAGLSDAVDGYLAKRFNWISRLGEILDPLADKLLMISCYIVLWWLNYLPEWLVSIVIGRDILIVLGAIMYRAKIQSKKITPTHISKVNTTAQILLICIVLFSIVVIDLPATVLTTIFVVVFLTTVGSGIDYVVIWYKKLNGQ</sequence>
<dbReference type="GO" id="GO:0008444">
    <property type="term" value="F:CDP-diacylglycerol-glycerol-3-phosphate 3-phosphatidyltransferase activity"/>
    <property type="evidence" value="ECO:0007669"/>
    <property type="project" value="UniProtKB-EC"/>
</dbReference>
<dbReference type="PIRSF" id="PIRSF000847">
    <property type="entry name" value="Phos_ph_gly_syn"/>
    <property type="match status" value="1"/>
</dbReference>
<keyword evidence="5" id="KW-0443">Lipid metabolism</keyword>
<evidence type="ECO:0000256" key="2">
    <source>
        <dbReference type="ARBA" id="ARBA00022516"/>
    </source>
</evidence>
<evidence type="ECO:0000256" key="4">
    <source>
        <dbReference type="ARBA" id="ARBA00022989"/>
    </source>
</evidence>
<dbReference type="AlphaFoldDB" id="A0A3B0ZTR9"/>
<protein>
    <submittedName>
        <fullName evidence="10">CDP-diacylglycerol--glycerol-3-phosphate 3-phosphatidyltransferase</fullName>
        <ecNumber evidence="10">2.7.8.5</ecNumber>
    </submittedName>
</protein>
<evidence type="ECO:0000256" key="9">
    <source>
        <dbReference type="SAM" id="Phobius"/>
    </source>
</evidence>
<evidence type="ECO:0000256" key="1">
    <source>
        <dbReference type="ARBA" id="ARBA00004141"/>
    </source>
</evidence>
<organism evidence="10">
    <name type="scientific">hydrothermal vent metagenome</name>
    <dbReference type="NCBI Taxonomy" id="652676"/>
    <lineage>
        <taxon>unclassified sequences</taxon>
        <taxon>metagenomes</taxon>
        <taxon>ecological metagenomes</taxon>
    </lineage>
</organism>
<dbReference type="InterPro" id="IPR050324">
    <property type="entry name" value="CDP-alcohol_PTase-I"/>
</dbReference>
<dbReference type="PANTHER" id="PTHR14269">
    <property type="entry name" value="CDP-DIACYLGLYCEROL--GLYCEROL-3-PHOSPHATE 3-PHOSPHATIDYLTRANSFERASE-RELATED"/>
    <property type="match status" value="1"/>
</dbReference>
<reference evidence="10" key="1">
    <citation type="submission" date="2018-06" db="EMBL/GenBank/DDBJ databases">
        <authorList>
            <person name="Zhirakovskaya E."/>
        </authorList>
    </citation>
    <scope>NUCLEOTIDE SEQUENCE</scope>
</reference>
<gene>
    <name evidence="10" type="ORF">MNBD_GAMMA22-2739</name>
</gene>
<dbReference type="InterPro" id="IPR043130">
    <property type="entry name" value="CDP-OH_PTrfase_TM_dom"/>
</dbReference>
<dbReference type="GO" id="GO:0016020">
    <property type="term" value="C:membrane"/>
    <property type="evidence" value="ECO:0007669"/>
    <property type="project" value="UniProtKB-SubCell"/>
</dbReference>
<keyword evidence="6 9" id="KW-0472">Membrane</keyword>
<evidence type="ECO:0000256" key="8">
    <source>
        <dbReference type="ARBA" id="ARBA00023264"/>
    </source>
</evidence>
<keyword evidence="4 9" id="KW-1133">Transmembrane helix</keyword>
<dbReference type="EC" id="2.7.8.5" evidence="10"/>
<dbReference type="PANTHER" id="PTHR14269:SF11">
    <property type="entry name" value="CDP-DIACYLGLYCEROL--GLYCEROL-3-PHOSPHATE 3-PHOSPHATIDYLTRANSFERASE"/>
    <property type="match status" value="1"/>
</dbReference>
<keyword evidence="10" id="KW-0808">Transferase</keyword>
<proteinExistence type="predicted"/>
<feature type="transmembrane region" description="Helical" evidence="9">
    <location>
        <begin position="129"/>
        <end position="148"/>
    </location>
</feature>
<evidence type="ECO:0000256" key="6">
    <source>
        <dbReference type="ARBA" id="ARBA00023136"/>
    </source>
</evidence>
<comment type="subcellular location">
    <subcellularLocation>
        <location evidence="1">Membrane</location>
        <topology evidence="1">Multi-pass membrane protein</topology>
    </subcellularLocation>
</comment>
<dbReference type="Pfam" id="PF01066">
    <property type="entry name" value="CDP-OH_P_transf"/>
    <property type="match status" value="1"/>
</dbReference>
<dbReference type="EMBL" id="UOFS01000006">
    <property type="protein sequence ID" value="VAW91473.1"/>
    <property type="molecule type" value="Genomic_DNA"/>
</dbReference>
<name>A0A3B0ZTR9_9ZZZZ</name>
<dbReference type="GO" id="GO:0046474">
    <property type="term" value="P:glycerophospholipid biosynthetic process"/>
    <property type="evidence" value="ECO:0007669"/>
    <property type="project" value="TreeGrafter"/>
</dbReference>
<accession>A0A3B0ZTR9</accession>
<feature type="transmembrane region" description="Helical" evidence="9">
    <location>
        <begin position="7"/>
        <end position="26"/>
    </location>
</feature>
<keyword evidence="3 9" id="KW-0812">Transmembrane</keyword>
<feature type="transmembrane region" description="Helical" evidence="9">
    <location>
        <begin position="89"/>
        <end position="108"/>
    </location>
</feature>
<dbReference type="InterPro" id="IPR004570">
    <property type="entry name" value="Phosphatidylglycerol_P_synth"/>
</dbReference>
<evidence type="ECO:0000313" key="10">
    <source>
        <dbReference type="EMBL" id="VAW91473.1"/>
    </source>
</evidence>